<dbReference type="GO" id="GO:0006508">
    <property type="term" value="P:proteolysis"/>
    <property type="evidence" value="ECO:0007669"/>
    <property type="project" value="InterPro"/>
</dbReference>
<evidence type="ECO:0000313" key="2">
    <source>
        <dbReference type="EMBL" id="VFV37113.1"/>
    </source>
</evidence>
<dbReference type="GO" id="GO:0004197">
    <property type="term" value="F:cysteine-type endopeptidase activity"/>
    <property type="evidence" value="ECO:0007669"/>
    <property type="project" value="InterPro"/>
</dbReference>
<feature type="region of interest" description="Disordered" evidence="1">
    <location>
        <begin position="1"/>
        <end position="33"/>
    </location>
</feature>
<dbReference type="PANTHER" id="PTHR47901:SF6">
    <property type="entry name" value="CASPASE-12"/>
    <property type="match status" value="1"/>
</dbReference>
<sequence>MDPPTEDTKPAGSCEPSNLTEDKKSPQDLVNDKKGIAHGMLGTFFADLKEKKVLKEREIQTLGETVNVIVDKTEGLVGDLTEKTQMV</sequence>
<proteinExistence type="predicted"/>
<dbReference type="GO" id="GO:0072559">
    <property type="term" value="C:NLRP3 inflammasome complex"/>
    <property type="evidence" value="ECO:0007669"/>
    <property type="project" value="TreeGrafter"/>
</dbReference>
<evidence type="ECO:0000256" key="1">
    <source>
        <dbReference type="SAM" id="MobiDB-lite"/>
    </source>
</evidence>
<reference evidence="2 3" key="1">
    <citation type="submission" date="2019-01" db="EMBL/GenBank/DDBJ databases">
        <authorList>
            <person name="Alioto T."/>
            <person name="Alioto T."/>
        </authorList>
    </citation>
    <scope>NUCLEOTIDE SEQUENCE [LARGE SCALE GENOMIC DNA]</scope>
</reference>
<keyword evidence="3" id="KW-1185">Reference proteome</keyword>
<dbReference type="GO" id="GO:0072557">
    <property type="term" value="C:IPAF inflammasome complex"/>
    <property type="evidence" value="ECO:0007669"/>
    <property type="project" value="TreeGrafter"/>
</dbReference>
<dbReference type="PANTHER" id="PTHR47901">
    <property type="entry name" value="CASPASE RECRUITMENT DOMAIN-CONTAINING PROTEIN 18"/>
    <property type="match status" value="1"/>
</dbReference>
<dbReference type="GO" id="GO:0050727">
    <property type="term" value="P:regulation of inflammatory response"/>
    <property type="evidence" value="ECO:0007669"/>
    <property type="project" value="TreeGrafter"/>
</dbReference>
<organism evidence="2 3">
    <name type="scientific">Lynx pardinus</name>
    <name type="common">Iberian lynx</name>
    <name type="synonym">Felis pardina</name>
    <dbReference type="NCBI Taxonomy" id="191816"/>
    <lineage>
        <taxon>Eukaryota</taxon>
        <taxon>Metazoa</taxon>
        <taxon>Chordata</taxon>
        <taxon>Craniata</taxon>
        <taxon>Vertebrata</taxon>
        <taxon>Euteleostomi</taxon>
        <taxon>Mammalia</taxon>
        <taxon>Eutheria</taxon>
        <taxon>Laurasiatheria</taxon>
        <taxon>Carnivora</taxon>
        <taxon>Feliformia</taxon>
        <taxon>Felidae</taxon>
        <taxon>Felinae</taxon>
        <taxon>Lynx</taxon>
    </lineage>
</organism>
<dbReference type="GO" id="GO:0097169">
    <property type="term" value="C:AIM2 inflammasome complex"/>
    <property type="evidence" value="ECO:0007669"/>
    <property type="project" value="TreeGrafter"/>
</dbReference>
<dbReference type="InterPro" id="IPR002398">
    <property type="entry name" value="Pept_C14"/>
</dbReference>
<dbReference type="Proteomes" id="UP000386466">
    <property type="component" value="Unassembled WGS sequence"/>
</dbReference>
<accession>A0A485NXZ8</accession>
<dbReference type="EMBL" id="CAAGRJ010023909">
    <property type="protein sequence ID" value="VFV37113.1"/>
    <property type="molecule type" value="Genomic_DNA"/>
</dbReference>
<feature type="compositionally biased region" description="Basic and acidic residues" evidence="1">
    <location>
        <begin position="20"/>
        <end position="33"/>
    </location>
</feature>
<gene>
    <name evidence="2" type="ORF">LYPA_23C006866</name>
</gene>
<dbReference type="AlphaFoldDB" id="A0A485NXZ8"/>
<feature type="non-terminal residue" evidence="2">
    <location>
        <position position="87"/>
    </location>
</feature>
<name>A0A485NXZ8_LYNPA</name>
<evidence type="ECO:0000313" key="3">
    <source>
        <dbReference type="Proteomes" id="UP000386466"/>
    </source>
</evidence>
<protein>
    <submittedName>
        <fullName evidence="2">Inactive caspase-12</fullName>
    </submittedName>
</protein>